<evidence type="ECO:0000256" key="1">
    <source>
        <dbReference type="SAM" id="MobiDB-lite"/>
    </source>
</evidence>
<reference evidence="2" key="1">
    <citation type="submission" date="2014-05" db="EMBL/GenBank/DDBJ databases">
        <title>The transcriptome of the halophilic microalga Tetraselmis sp. GSL018 isolated from the Great Salt Lake, Utah.</title>
        <authorList>
            <person name="Jinkerson R.E."/>
            <person name="D'Adamo S."/>
            <person name="Posewitz M.C."/>
        </authorList>
    </citation>
    <scope>NUCLEOTIDE SEQUENCE</scope>
    <source>
        <strain evidence="2">GSL018</strain>
    </source>
</reference>
<dbReference type="AlphaFoldDB" id="A0A061QJ02"/>
<proteinExistence type="predicted"/>
<protein>
    <submittedName>
        <fullName evidence="2">Uncharacterized protein</fullName>
    </submittedName>
</protein>
<accession>A0A061QJ02</accession>
<feature type="region of interest" description="Disordered" evidence="1">
    <location>
        <begin position="25"/>
        <end position="81"/>
    </location>
</feature>
<evidence type="ECO:0000313" key="2">
    <source>
        <dbReference type="EMBL" id="JAC60567.1"/>
    </source>
</evidence>
<dbReference type="EMBL" id="GBEZ01026661">
    <property type="protein sequence ID" value="JAC60567.1"/>
    <property type="molecule type" value="Transcribed_RNA"/>
</dbReference>
<organism evidence="2">
    <name type="scientific">Tetraselmis sp. GSL018</name>
    <dbReference type="NCBI Taxonomy" id="582737"/>
    <lineage>
        <taxon>Eukaryota</taxon>
        <taxon>Viridiplantae</taxon>
        <taxon>Chlorophyta</taxon>
        <taxon>core chlorophytes</taxon>
        <taxon>Chlorodendrophyceae</taxon>
        <taxon>Chlorodendrales</taxon>
        <taxon>Chlorodendraceae</taxon>
        <taxon>Tetraselmis</taxon>
    </lineage>
</organism>
<name>A0A061QJ02_9CHLO</name>
<feature type="region of interest" description="Disordered" evidence="1">
    <location>
        <begin position="116"/>
        <end position="136"/>
    </location>
</feature>
<feature type="compositionally biased region" description="Polar residues" evidence="1">
    <location>
        <begin position="122"/>
        <end position="136"/>
    </location>
</feature>
<gene>
    <name evidence="2" type="ORF">TSPGSL018_28662</name>
</gene>
<sequence length="136" mass="14697">MSSAGGRTGAQPSARRLRFWRASSRANGEPWWSSQTPSRTPFSRDLARRLPVGRSMPSSGRGTGAPTIRGGSCTRSTSSPTWATPCTWWGRSLPTRPARLTSARRSAPRCVCTARSSGFELTRTSPQTSLRPSTAT</sequence>
<feature type="compositionally biased region" description="Polar residues" evidence="1">
    <location>
        <begin position="32"/>
        <end position="41"/>
    </location>
</feature>